<protein>
    <submittedName>
        <fullName evidence="1">Uncharacterized protein</fullName>
    </submittedName>
</protein>
<organism evidence="1 2">
    <name type="scientific">Diphasiastrum complanatum</name>
    <name type="common">Issler's clubmoss</name>
    <name type="synonym">Lycopodium complanatum</name>
    <dbReference type="NCBI Taxonomy" id="34168"/>
    <lineage>
        <taxon>Eukaryota</taxon>
        <taxon>Viridiplantae</taxon>
        <taxon>Streptophyta</taxon>
        <taxon>Embryophyta</taxon>
        <taxon>Tracheophyta</taxon>
        <taxon>Lycopodiopsida</taxon>
        <taxon>Lycopodiales</taxon>
        <taxon>Lycopodiaceae</taxon>
        <taxon>Lycopodioideae</taxon>
        <taxon>Diphasiastrum</taxon>
    </lineage>
</organism>
<evidence type="ECO:0000313" key="2">
    <source>
        <dbReference type="Proteomes" id="UP001162992"/>
    </source>
</evidence>
<keyword evidence="2" id="KW-1185">Reference proteome</keyword>
<dbReference type="EMBL" id="CM055112">
    <property type="protein sequence ID" value="KAJ7517426.1"/>
    <property type="molecule type" value="Genomic_DNA"/>
</dbReference>
<comment type="caution">
    <text evidence="1">The sequence shown here is derived from an EMBL/GenBank/DDBJ whole genome shotgun (WGS) entry which is preliminary data.</text>
</comment>
<name>A0ACC2AIV0_DIPCM</name>
<sequence length="426" mass="48375">MLQTMNSMAMTNLNEKMETWLPPGFRFHPTDEELVTDYLTRKVLNNNFTAWAIAEVDLNKCEPWDLKERAKMGEKELYFFTLRDRKYPTGMRTNRATEAGYWKATGKDRDVISSRSASLVGMKKTLVFYRGRAPKGEKTNWIMHEYRIEGEMSHLQNYKWAKETEWVVCRIFQKMPGGKKAFLKDILKANFYNVLETQCSLPPLLESPIPTASDDQGVDSDSGFQNDHLSSFAKSSNRSISSARTQFVSWNQPRESSITSSLPVPQLATMPCNASDIGMSLMKYPSYVDVYNGQTCQASTSSNNVPKLKENLILQESLGSTSSMLSWKESERAEQYSNILQLENIRQCKIEPYVGPINETVQSSHKNLDNSEWIGENMGYDAPHLLHLYSTLTSENPINELYEMPAALYRNAAGSGGVELDCLWGC</sequence>
<reference evidence="2" key="1">
    <citation type="journal article" date="2024" name="Proc. Natl. Acad. Sci. U.S.A.">
        <title>Extraordinary preservation of gene collinearity over three hundred million years revealed in homosporous lycophytes.</title>
        <authorList>
            <person name="Li C."/>
            <person name="Wickell D."/>
            <person name="Kuo L.Y."/>
            <person name="Chen X."/>
            <person name="Nie B."/>
            <person name="Liao X."/>
            <person name="Peng D."/>
            <person name="Ji J."/>
            <person name="Jenkins J."/>
            <person name="Williams M."/>
            <person name="Shu S."/>
            <person name="Plott C."/>
            <person name="Barry K."/>
            <person name="Rajasekar S."/>
            <person name="Grimwood J."/>
            <person name="Han X."/>
            <person name="Sun S."/>
            <person name="Hou Z."/>
            <person name="He W."/>
            <person name="Dai G."/>
            <person name="Sun C."/>
            <person name="Schmutz J."/>
            <person name="Leebens-Mack J.H."/>
            <person name="Li F.W."/>
            <person name="Wang L."/>
        </authorList>
    </citation>
    <scope>NUCLEOTIDE SEQUENCE [LARGE SCALE GENOMIC DNA]</scope>
    <source>
        <strain evidence="2">cv. PW_Plant_1</strain>
    </source>
</reference>
<gene>
    <name evidence="1" type="ORF">O6H91_21G023800</name>
</gene>
<evidence type="ECO:0000313" key="1">
    <source>
        <dbReference type="EMBL" id="KAJ7517426.1"/>
    </source>
</evidence>
<dbReference type="Proteomes" id="UP001162992">
    <property type="component" value="Chromosome 21"/>
</dbReference>
<proteinExistence type="predicted"/>
<accession>A0ACC2AIV0</accession>